<sequence>MARMISAPVLSQEKRERYDAFRQERTFNAYSVGNDTVMTRIRHKSLDCSPGCAVEATLQLIDGKWKGVILYHLLQGTLRFNAIRKRLPNITQRMLTTQLRELERDGFVLRTVYPEVPPKVEYSLTTRGQTLEPVIMALKAWGDEHTTFGHVPEICADMKGSPTNS</sequence>
<dbReference type="InterPro" id="IPR036390">
    <property type="entry name" value="WH_DNA-bd_sf"/>
</dbReference>
<keyword evidence="6" id="KW-1185">Reference proteome</keyword>
<organism evidence="5 6">
    <name type="scientific">Acetobacter senegalensis</name>
    <dbReference type="NCBI Taxonomy" id="446692"/>
    <lineage>
        <taxon>Bacteria</taxon>
        <taxon>Pseudomonadati</taxon>
        <taxon>Pseudomonadota</taxon>
        <taxon>Alphaproteobacteria</taxon>
        <taxon>Acetobacterales</taxon>
        <taxon>Acetobacteraceae</taxon>
        <taxon>Acetobacter</taxon>
    </lineage>
</organism>
<dbReference type="SUPFAM" id="SSF46785">
    <property type="entry name" value="Winged helix' DNA-binding domain"/>
    <property type="match status" value="1"/>
</dbReference>
<evidence type="ECO:0000256" key="3">
    <source>
        <dbReference type="ARBA" id="ARBA00023163"/>
    </source>
</evidence>
<gene>
    <name evidence="5" type="ORF">ASN_3174</name>
</gene>
<dbReference type="Proteomes" id="UP000056109">
    <property type="component" value="Chromosome I"/>
</dbReference>
<protein>
    <submittedName>
        <fullName evidence="5">Transcriptional regulator, HxlR family</fullName>
    </submittedName>
</protein>
<feature type="domain" description="HTH hxlR-type" evidence="4">
    <location>
        <begin position="52"/>
        <end position="150"/>
    </location>
</feature>
<dbReference type="InterPro" id="IPR036388">
    <property type="entry name" value="WH-like_DNA-bd_sf"/>
</dbReference>
<dbReference type="PROSITE" id="PS51118">
    <property type="entry name" value="HTH_HXLR"/>
    <property type="match status" value="1"/>
</dbReference>
<dbReference type="PATRIC" id="fig|446692.3.peg.3351"/>
<proteinExistence type="predicted"/>
<keyword evidence="2" id="KW-0238">DNA-binding</keyword>
<evidence type="ECO:0000313" key="5">
    <source>
        <dbReference type="EMBL" id="CEF42417.1"/>
    </source>
</evidence>
<dbReference type="PANTHER" id="PTHR33204:SF29">
    <property type="entry name" value="TRANSCRIPTIONAL REGULATOR"/>
    <property type="match status" value="1"/>
</dbReference>
<dbReference type="Gene3D" id="1.10.10.10">
    <property type="entry name" value="Winged helix-like DNA-binding domain superfamily/Winged helix DNA-binding domain"/>
    <property type="match status" value="1"/>
</dbReference>
<dbReference type="PANTHER" id="PTHR33204">
    <property type="entry name" value="TRANSCRIPTIONAL REGULATOR, MARR FAMILY"/>
    <property type="match status" value="1"/>
</dbReference>
<dbReference type="Pfam" id="PF01638">
    <property type="entry name" value="HxlR"/>
    <property type="match status" value="1"/>
</dbReference>
<reference evidence="6" key="1">
    <citation type="submission" date="2014-09" db="EMBL/GenBank/DDBJ databases">
        <authorList>
            <person name="Illeghems K.G."/>
        </authorList>
    </citation>
    <scope>NUCLEOTIDE SEQUENCE [LARGE SCALE GENOMIC DNA]</scope>
    <source>
        <strain evidence="6">108B</strain>
    </source>
</reference>
<accession>A0A0U5F213</accession>
<dbReference type="InterPro" id="IPR002577">
    <property type="entry name" value="HTH_HxlR"/>
</dbReference>
<dbReference type="KEGG" id="asz:ASN_3174"/>
<dbReference type="EMBL" id="LN606600">
    <property type="protein sequence ID" value="CEF42417.1"/>
    <property type="molecule type" value="Genomic_DNA"/>
</dbReference>
<evidence type="ECO:0000256" key="1">
    <source>
        <dbReference type="ARBA" id="ARBA00023015"/>
    </source>
</evidence>
<keyword evidence="3" id="KW-0804">Transcription</keyword>
<dbReference type="GO" id="GO:0003677">
    <property type="term" value="F:DNA binding"/>
    <property type="evidence" value="ECO:0007669"/>
    <property type="project" value="UniProtKB-KW"/>
</dbReference>
<evidence type="ECO:0000259" key="4">
    <source>
        <dbReference type="PROSITE" id="PS51118"/>
    </source>
</evidence>
<keyword evidence="1" id="KW-0805">Transcription regulation</keyword>
<evidence type="ECO:0000256" key="2">
    <source>
        <dbReference type="ARBA" id="ARBA00023125"/>
    </source>
</evidence>
<dbReference type="AlphaFoldDB" id="A0A0U5F213"/>
<evidence type="ECO:0000313" key="6">
    <source>
        <dbReference type="Proteomes" id="UP000056109"/>
    </source>
</evidence>
<name>A0A0U5F213_9PROT</name>